<dbReference type="GO" id="GO:0008081">
    <property type="term" value="F:phosphoric diester hydrolase activity"/>
    <property type="evidence" value="ECO:0007669"/>
    <property type="project" value="InterPro"/>
</dbReference>
<dbReference type="GO" id="GO:0006629">
    <property type="term" value="P:lipid metabolic process"/>
    <property type="evidence" value="ECO:0007669"/>
    <property type="project" value="InterPro"/>
</dbReference>
<dbReference type="Pfam" id="PF03009">
    <property type="entry name" value="GDPD"/>
    <property type="match status" value="1"/>
</dbReference>
<protein>
    <submittedName>
        <fullName evidence="2">Glycerophosphoryl diester phosphodiesterase</fullName>
    </submittedName>
</protein>
<name>E4RMS1_HALHG</name>
<accession>E4RMS1</accession>
<evidence type="ECO:0000313" key="3">
    <source>
        <dbReference type="Proteomes" id="UP000007434"/>
    </source>
</evidence>
<proteinExistence type="predicted"/>
<sequence>MAFIYFEFYYLIRPSRLGKEIIEKYNFDYPVLIAHRGSSYEAPESTEPAMKKSVQSGIDYIEMDVQRTKDGELVIFHDQELLRLTDAAEVFPERDNYRFRNFTLEELRKLDYGSWFNEAYPDRARDEYEGLDILTLEEVIEIVDPVNTGVGLAIELKSPYLYQDIEKEIIELLNEKEIYEDEELAPRVLFLSFSPASLERLGELRPESPRLLLTSSNVATKWRWEGWLNLTEEVAEGIGPKGHVSLPWYIGAAHRRGLFVFPYVINHSWQIKVLTWFSADGYITDRPELLNNFFDRAREISERTEEFGEEMFSD</sequence>
<feature type="domain" description="GP-PDE" evidence="1">
    <location>
        <begin position="30"/>
        <end position="294"/>
    </location>
</feature>
<dbReference type="EMBL" id="CP002304">
    <property type="protein sequence ID" value="ADQ14138.1"/>
    <property type="molecule type" value="Genomic_DNA"/>
</dbReference>
<dbReference type="PANTHER" id="PTHR46211">
    <property type="entry name" value="GLYCEROPHOSPHORYL DIESTER PHOSPHODIESTERASE"/>
    <property type="match status" value="1"/>
</dbReference>
<dbReference type="PROSITE" id="PS51704">
    <property type="entry name" value="GP_PDE"/>
    <property type="match status" value="1"/>
</dbReference>
<dbReference type="InterPro" id="IPR017946">
    <property type="entry name" value="PLC-like_Pdiesterase_TIM-brl"/>
</dbReference>
<dbReference type="OrthoDB" id="384721at2"/>
<reference evidence="2 3" key="2">
    <citation type="journal article" date="2011" name="J. Bacteriol.">
        <title>Complete Genome Sequence of the Haloalkaliphilic, Hydrogen Producing Halanaerobium hydrogenoformans.</title>
        <authorList>
            <person name="Brown S.D."/>
            <person name="Begemann M.B."/>
            <person name="Mormile M.R."/>
            <person name="Wall J.D."/>
            <person name="Han C.S."/>
            <person name="Goodwin L.A."/>
            <person name="Pitluck S."/>
            <person name="Land M.L."/>
            <person name="Hauser L.J."/>
            <person name="Elias D.A."/>
        </authorList>
    </citation>
    <scope>NUCLEOTIDE SEQUENCE [LARGE SCALE GENOMIC DNA]</scope>
    <source>
        <strain evidence="3">sapolanicus</strain>
    </source>
</reference>
<gene>
    <name evidence="2" type="ordered locus">Halsa_0687</name>
</gene>
<dbReference type="Gene3D" id="3.20.20.190">
    <property type="entry name" value="Phosphatidylinositol (PI) phosphodiesterase"/>
    <property type="match status" value="1"/>
</dbReference>
<dbReference type="STRING" id="656519.Halsa_0687"/>
<dbReference type="KEGG" id="has:Halsa_0687"/>
<dbReference type="InterPro" id="IPR030395">
    <property type="entry name" value="GP_PDE_dom"/>
</dbReference>
<dbReference type="PANTHER" id="PTHR46211:SF1">
    <property type="entry name" value="GLYCEROPHOSPHODIESTER PHOSPHODIESTERASE, CYTOPLASMIC"/>
    <property type="match status" value="1"/>
</dbReference>
<dbReference type="RefSeq" id="WP_013405230.1">
    <property type="nucleotide sequence ID" value="NC_014654.1"/>
</dbReference>
<keyword evidence="3" id="KW-1185">Reference proteome</keyword>
<dbReference type="Proteomes" id="UP000007434">
    <property type="component" value="Chromosome"/>
</dbReference>
<dbReference type="HOGENOM" id="CLU_030006_3_1_9"/>
<evidence type="ECO:0000313" key="2">
    <source>
        <dbReference type="EMBL" id="ADQ14138.1"/>
    </source>
</evidence>
<dbReference type="eggNOG" id="COG0584">
    <property type="taxonomic scope" value="Bacteria"/>
</dbReference>
<dbReference type="SUPFAM" id="SSF51695">
    <property type="entry name" value="PLC-like phosphodiesterases"/>
    <property type="match status" value="1"/>
</dbReference>
<reference evidence="2 3" key="1">
    <citation type="submission" date="2010-11" db="EMBL/GenBank/DDBJ databases">
        <title>Complete sequence of Halanaerobium sp. sapolanicus.</title>
        <authorList>
            <consortium name="US DOE Joint Genome Institute"/>
            <person name="Lucas S."/>
            <person name="Copeland A."/>
            <person name="Lapidus A."/>
            <person name="Cheng J.-F."/>
            <person name="Bruce D."/>
            <person name="Goodwin L."/>
            <person name="Pitluck S."/>
            <person name="Davenport K."/>
            <person name="Detter J.C."/>
            <person name="Han C."/>
            <person name="Tapia R."/>
            <person name="Land M."/>
            <person name="Hauser L."/>
            <person name="Jeffries C."/>
            <person name="Kyrpides N."/>
            <person name="Ivanova N."/>
            <person name="Mikhailova N."/>
            <person name="Begemann M.B."/>
            <person name="Mormile M.R."/>
            <person name="Wall J.D."/>
            <person name="Elias D.A."/>
            <person name="Woyke T."/>
        </authorList>
    </citation>
    <scope>NUCLEOTIDE SEQUENCE [LARGE SCALE GENOMIC DNA]</scope>
    <source>
        <strain evidence="3">sapolanicus</strain>
    </source>
</reference>
<organism evidence="2 3">
    <name type="scientific">Halanaerobium hydrogeniformans</name>
    <name type="common">Halanaerobium sp. (strain sapolanicus)</name>
    <dbReference type="NCBI Taxonomy" id="656519"/>
    <lineage>
        <taxon>Bacteria</taxon>
        <taxon>Bacillati</taxon>
        <taxon>Bacillota</taxon>
        <taxon>Clostridia</taxon>
        <taxon>Halanaerobiales</taxon>
        <taxon>Halanaerobiaceae</taxon>
        <taxon>Halanaerobium</taxon>
    </lineage>
</organism>
<evidence type="ECO:0000259" key="1">
    <source>
        <dbReference type="PROSITE" id="PS51704"/>
    </source>
</evidence>
<dbReference type="AlphaFoldDB" id="E4RMS1"/>